<dbReference type="SUPFAM" id="SSF56327">
    <property type="entry name" value="LDH C-terminal domain-like"/>
    <property type="match status" value="1"/>
</dbReference>
<dbReference type="InterPro" id="IPR015955">
    <property type="entry name" value="Lactate_DH/Glyco_Ohase_4_C"/>
</dbReference>
<reference evidence="5" key="1">
    <citation type="submission" date="2022-06" db="EMBL/GenBank/DDBJ databases">
        <authorList>
            <consortium name="SYNGENTA / RWTH Aachen University"/>
        </authorList>
    </citation>
    <scope>NUCLEOTIDE SEQUENCE</scope>
</reference>
<dbReference type="InterPro" id="IPR022383">
    <property type="entry name" value="Lactate/malate_DH_C"/>
</dbReference>
<keyword evidence="3" id="KW-0472">Membrane</keyword>
<evidence type="ECO:0000259" key="4">
    <source>
        <dbReference type="Pfam" id="PF02866"/>
    </source>
</evidence>
<keyword evidence="1" id="KW-0560">Oxidoreductase</keyword>
<proteinExistence type="predicted"/>
<feature type="transmembrane region" description="Helical" evidence="3">
    <location>
        <begin position="123"/>
        <end position="147"/>
    </location>
</feature>
<keyword evidence="3" id="KW-0812">Transmembrane</keyword>
<keyword evidence="6" id="KW-1185">Reference proteome</keyword>
<dbReference type="GO" id="GO:0030060">
    <property type="term" value="F:L-malate dehydrogenase (NAD+) activity"/>
    <property type="evidence" value="ECO:0007669"/>
    <property type="project" value="TreeGrafter"/>
</dbReference>
<dbReference type="Pfam" id="PF02866">
    <property type="entry name" value="Ldh_1_C"/>
    <property type="match status" value="1"/>
</dbReference>
<evidence type="ECO:0000256" key="3">
    <source>
        <dbReference type="SAM" id="Phobius"/>
    </source>
</evidence>
<keyword evidence="2" id="KW-0520">NAD</keyword>
<dbReference type="PANTHER" id="PTHR11540:SF16">
    <property type="entry name" value="MALATE DEHYDROGENASE, MITOCHONDRIAL"/>
    <property type="match status" value="1"/>
</dbReference>
<evidence type="ECO:0000256" key="2">
    <source>
        <dbReference type="ARBA" id="ARBA00023027"/>
    </source>
</evidence>
<name>A0AAV0BCX1_PHAPC</name>
<evidence type="ECO:0000313" key="5">
    <source>
        <dbReference type="EMBL" id="CAH7684135.1"/>
    </source>
</evidence>
<dbReference type="EMBL" id="CALTRL010005209">
    <property type="protein sequence ID" value="CAH7684135.1"/>
    <property type="molecule type" value="Genomic_DNA"/>
</dbReference>
<dbReference type="Proteomes" id="UP001153365">
    <property type="component" value="Unassembled WGS sequence"/>
</dbReference>
<organism evidence="5 6">
    <name type="scientific">Phakopsora pachyrhizi</name>
    <name type="common">Asian soybean rust disease fungus</name>
    <dbReference type="NCBI Taxonomy" id="170000"/>
    <lineage>
        <taxon>Eukaryota</taxon>
        <taxon>Fungi</taxon>
        <taxon>Dikarya</taxon>
        <taxon>Basidiomycota</taxon>
        <taxon>Pucciniomycotina</taxon>
        <taxon>Pucciniomycetes</taxon>
        <taxon>Pucciniales</taxon>
        <taxon>Phakopsoraceae</taxon>
        <taxon>Phakopsora</taxon>
    </lineage>
</organism>
<protein>
    <recommendedName>
        <fullName evidence="4">Lactate/malate dehydrogenase C-terminal domain-containing protein</fullName>
    </recommendedName>
</protein>
<sequence>MAYAGFRFAQSLIRAKWLNQSGVVEMAYIYVANNEHVSTATEGLKYFSVPVELGPDGIQKLLPIGNIDDHKKEMLKACIGELKGNISKPHHIKRNTKVACQMMKMINIMMKTLKRRFDMNNGMLSLSWSYLICSLSTLVLLSISSWFNLCGCFNQLSLLKTINLTVAENNLPALPSGAMMNYKPKSCPGWMTVSLRASTA</sequence>
<feature type="domain" description="Lactate/malate dehydrogenase C-terminal" evidence="4">
    <location>
        <begin position="1"/>
        <end position="88"/>
    </location>
</feature>
<dbReference type="AlphaFoldDB" id="A0AAV0BCX1"/>
<dbReference type="GO" id="GO:0005829">
    <property type="term" value="C:cytosol"/>
    <property type="evidence" value="ECO:0007669"/>
    <property type="project" value="TreeGrafter"/>
</dbReference>
<keyword evidence="3" id="KW-1133">Transmembrane helix</keyword>
<comment type="caution">
    <text evidence="5">The sequence shown here is derived from an EMBL/GenBank/DDBJ whole genome shotgun (WGS) entry which is preliminary data.</text>
</comment>
<accession>A0AAV0BCX1</accession>
<evidence type="ECO:0000256" key="1">
    <source>
        <dbReference type="ARBA" id="ARBA00023002"/>
    </source>
</evidence>
<dbReference type="Gene3D" id="3.90.110.10">
    <property type="entry name" value="Lactate dehydrogenase/glycoside hydrolase, family 4, C-terminal"/>
    <property type="match status" value="1"/>
</dbReference>
<evidence type="ECO:0000313" key="6">
    <source>
        <dbReference type="Proteomes" id="UP001153365"/>
    </source>
</evidence>
<dbReference type="PANTHER" id="PTHR11540">
    <property type="entry name" value="MALATE AND LACTATE DEHYDROGENASE"/>
    <property type="match status" value="1"/>
</dbReference>
<gene>
    <name evidence="5" type="ORF">PPACK8108_LOCUS18159</name>
</gene>